<dbReference type="EnsemblPlants" id="MELO3C034046.2.1">
    <property type="protein sequence ID" value="MELO3C034046.2.1"/>
    <property type="gene ID" value="MELO3C034046.2"/>
</dbReference>
<dbReference type="AlphaFoldDB" id="A0A9I9EI26"/>
<evidence type="ECO:0000313" key="1">
    <source>
        <dbReference type="EnsemblPlants" id="MELO3C034046.2.1"/>
    </source>
</evidence>
<organism evidence="1">
    <name type="scientific">Cucumis melo</name>
    <name type="common">Muskmelon</name>
    <dbReference type="NCBI Taxonomy" id="3656"/>
    <lineage>
        <taxon>Eukaryota</taxon>
        <taxon>Viridiplantae</taxon>
        <taxon>Streptophyta</taxon>
        <taxon>Embryophyta</taxon>
        <taxon>Tracheophyta</taxon>
        <taxon>Spermatophyta</taxon>
        <taxon>Magnoliopsida</taxon>
        <taxon>eudicotyledons</taxon>
        <taxon>Gunneridae</taxon>
        <taxon>Pentapetalae</taxon>
        <taxon>rosids</taxon>
        <taxon>fabids</taxon>
        <taxon>Cucurbitales</taxon>
        <taxon>Cucurbitaceae</taxon>
        <taxon>Benincaseae</taxon>
        <taxon>Cucumis</taxon>
    </lineage>
</organism>
<name>A0A9I9EI26_CUCME</name>
<reference evidence="1" key="1">
    <citation type="submission" date="2023-03" db="UniProtKB">
        <authorList>
            <consortium name="EnsemblPlants"/>
        </authorList>
    </citation>
    <scope>IDENTIFICATION</scope>
</reference>
<accession>A0A9I9EI26</accession>
<sequence>MLMFSGLHEYIGRLLWLMFDRLMYNSSKGCLPPVLTYFEAKLYYYRFYMDE</sequence>
<protein>
    <submittedName>
        <fullName evidence="1">Uncharacterized protein</fullName>
    </submittedName>
</protein>
<proteinExistence type="predicted"/>
<dbReference type="Gramene" id="MELO3C034046.2.1">
    <property type="protein sequence ID" value="MELO3C034046.2.1"/>
    <property type="gene ID" value="MELO3C034046.2"/>
</dbReference>